<dbReference type="Proteomes" id="UP000011115">
    <property type="component" value="Unassembled WGS sequence"/>
</dbReference>
<dbReference type="Gramene" id="PGSC0003DMT400090901">
    <property type="protein sequence ID" value="PGSC0003DMT400090901"/>
    <property type="gene ID" value="PGSC0003DMG400040472"/>
</dbReference>
<dbReference type="EnsemblPlants" id="PGSC0003DMT400090901">
    <property type="protein sequence ID" value="PGSC0003DMT400090901"/>
    <property type="gene ID" value="PGSC0003DMG400040472"/>
</dbReference>
<dbReference type="HOGENOM" id="CLU_1672360_0_0_1"/>
<dbReference type="PaxDb" id="4113-PGSC0003DMT400090901"/>
<reference evidence="1" key="2">
    <citation type="submission" date="2015-06" db="UniProtKB">
        <authorList>
            <consortium name="EnsemblPlants"/>
        </authorList>
    </citation>
    <scope>IDENTIFICATION</scope>
    <source>
        <strain evidence="1">DM1-3 516 R44</strain>
    </source>
</reference>
<organism evidence="1 2">
    <name type="scientific">Solanum tuberosum</name>
    <name type="common">Potato</name>
    <dbReference type="NCBI Taxonomy" id="4113"/>
    <lineage>
        <taxon>Eukaryota</taxon>
        <taxon>Viridiplantae</taxon>
        <taxon>Streptophyta</taxon>
        <taxon>Embryophyta</taxon>
        <taxon>Tracheophyta</taxon>
        <taxon>Spermatophyta</taxon>
        <taxon>Magnoliopsida</taxon>
        <taxon>eudicotyledons</taxon>
        <taxon>Gunneridae</taxon>
        <taxon>Pentapetalae</taxon>
        <taxon>asterids</taxon>
        <taxon>lamiids</taxon>
        <taxon>Solanales</taxon>
        <taxon>Solanaceae</taxon>
        <taxon>Solanoideae</taxon>
        <taxon>Solaneae</taxon>
        <taxon>Solanum</taxon>
    </lineage>
</organism>
<protein>
    <submittedName>
        <fullName evidence="1">Uncharacterized protein</fullName>
    </submittedName>
</protein>
<keyword evidence="2" id="KW-1185">Reference proteome</keyword>
<sequence length="158" mass="17751">MVHEAFRYLYFKLSKLSSSRLAHFNLSRTSPRIMALTKVRIGARGLHLANSLFSFSRSFHRFNFMNCITTRYGYYGPSGLPWSSLSIAASCLLKACSLEITSRTTPRTVEETTTSTEVIYIGQGLEASANRHQLRLGYTGQATMTEAKLHRPGDIHRG</sequence>
<name>M1DLG0_SOLTU</name>
<reference evidence="2" key="1">
    <citation type="journal article" date="2011" name="Nature">
        <title>Genome sequence and analysis of the tuber crop potato.</title>
        <authorList>
            <consortium name="The Potato Genome Sequencing Consortium"/>
        </authorList>
    </citation>
    <scope>NUCLEOTIDE SEQUENCE [LARGE SCALE GENOMIC DNA]</scope>
    <source>
        <strain evidence="2">cv. DM1-3 516 R44</strain>
    </source>
</reference>
<evidence type="ECO:0000313" key="2">
    <source>
        <dbReference type="Proteomes" id="UP000011115"/>
    </source>
</evidence>
<evidence type="ECO:0000313" key="1">
    <source>
        <dbReference type="EnsemblPlants" id="PGSC0003DMT400090901"/>
    </source>
</evidence>
<dbReference type="AlphaFoldDB" id="M1DLG0"/>
<accession>M1DLG0</accession>
<proteinExistence type="predicted"/>
<dbReference type="InParanoid" id="M1DLG0"/>